<feature type="domain" description="Ig-like" evidence="3">
    <location>
        <begin position="566"/>
        <end position="655"/>
    </location>
</feature>
<evidence type="ECO:0000256" key="2">
    <source>
        <dbReference type="SAM" id="Phobius"/>
    </source>
</evidence>
<evidence type="ECO:0000313" key="6">
    <source>
        <dbReference type="Proteomes" id="UP001235939"/>
    </source>
</evidence>
<dbReference type="InterPro" id="IPR013783">
    <property type="entry name" value="Ig-like_fold"/>
</dbReference>
<dbReference type="SMART" id="SM00060">
    <property type="entry name" value="FN3"/>
    <property type="match status" value="3"/>
</dbReference>
<dbReference type="PRINTS" id="PR00014">
    <property type="entry name" value="FNTYPEIII"/>
</dbReference>
<feature type="domain" description="Fibronectin type-III" evidence="4">
    <location>
        <begin position="858"/>
        <end position="957"/>
    </location>
</feature>
<dbReference type="Gene3D" id="2.60.40.10">
    <property type="entry name" value="Immunoglobulins"/>
    <property type="match status" value="11"/>
</dbReference>
<feature type="domain" description="Ig-like" evidence="3">
    <location>
        <begin position="229"/>
        <end position="321"/>
    </location>
</feature>
<dbReference type="InterPro" id="IPR013098">
    <property type="entry name" value="Ig_I-set"/>
</dbReference>
<keyword evidence="6" id="KW-1185">Reference proteome</keyword>
<reference evidence="5 6" key="1">
    <citation type="submission" date="2022-03" db="EMBL/GenBank/DDBJ databases">
        <title>A chromosomal length assembly of Cordylochernes scorpioides.</title>
        <authorList>
            <person name="Zeh D."/>
            <person name="Zeh J."/>
        </authorList>
    </citation>
    <scope>NUCLEOTIDE SEQUENCE [LARGE SCALE GENOMIC DNA]</scope>
    <source>
        <strain evidence="5">IN4F17</strain>
        <tissue evidence="5">Whole Body</tissue>
    </source>
</reference>
<evidence type="ECO:0000259" key="3">
    <source>
        <dbReference type="PROSITE" id="PS50835"/>
    </source>
</evidence>
<dbReference type="PANTHER" id="PTHR13817">
    <property type="entry name" value="TITIN"/>
    <property type="match status" value="1"/>
</dbReference>
<evidence type="ECO:0008006" key="7">
    <source>
        <dbReference type="Google" id="ProtNLM"/>
    </source>
</evidence>
<dbReference type="InterPro" id="IPR036116">
    <property type="entry name" value="FN3_sf"/>
</dbReference>
<dbReference type="PROSITE" id="PS50835">
    <property type="entry name" value="IG_LIKE"/>
    <property type="match status" value="5"/>
</dbReference>
<dbReference type="InterPro" id="IPR007110">
    <property type="entry name" value="Ig-like_dom"/>
</dbReference>
<feature type="transmembrane region" description="Helical" evidence="2">
    <location>
        <begin position="21"/>
        <end position="39"/>
    </location>
</feature>
<feature type="domain" description="Fibronectin type-III" evidence="4">
    <location>
        <begin position="757"/>
        <end position="852"/>
    </location>
</feature>
<protein>
    <recommendedName>
        <fullName evidence="7">Titin</fullName>
    </recommendedName>
</protein>
<evidence type="ECO:0000313" key="5">
    <source>
        <dbReference type="EMBL" id="UYV83625.1"/>
    </source>
</evidence>
<dbReference type="InterPro" id="IPR050964">
    <property type="entry name" value="Striated_Muscle_Regulatory"/>
</dbReference>
<accession>A0ABY6LVP9</accession>
<dbReference type="PANTHER" id="PTHR13817:SF151">
    <property type="entry name" value="TITIN"/>
    <property type="match status" value="1"/>
</dbReference>
<keyword evidence="2" id="KW-1133">Transmembrane helix</keyword>
<dbReference type="SMART" id="SM00408">
    <property type="entry name" value="IGc2"/>
    <property type="match status" value="5"/>
</dbReference>
<dbReference type="InterPro" id="IPR036179">
    <property type="entry name" value="Ig-like_dom_sf"/>
</dbReference>
<organism evidence="5 6">
    <name type="scientific">Cordylochernes scorpioides</name>
    <dbReference type="NCBI Taxonomy" id="51811"/>
    <lineage>
        <taxon>Eukaryota</taxon>
        <taxon>Metazoa</taxon>
        <taxon>Ecdysozoa</taxon>
        <taxon>Arthropoda</taxon>
        <taxon>Chelicerata</taxon>
        <taxon>Arachnida</taxon>
        <taxon>Pseudoscorpiones</taxon>
        <taxon>Cheliferoidea</taxon>
        <taxon>Chernetidae</taxon>
        <taxon>Cordylochernes</taxon>
    </lineage>
</organism>
<dbReference type="Proteomes" id="UP001235939">
    <property type="component" value="Chromosome 23"/>
</dbReference>
<proteinExistence type="predicted"/>
<name>A0ABY6LVP9_9ARAC</name>
<gene>
    <name evidence="5" type="ORF">LAZ67_23001758</name>
</gene>
<dbReference type="EMBL" id="CP092885">
    <property type="protein sequence ID" value="UYV83625.1"/>
    <property type="molecule type" value="Genomic_DNA"/>
</dbReference>
<feature type="domain" description="Ig-like" evidence="3">
    <location>
        <begin position="86"/>
        <end position="186"/>
    </location>
</feature>
<dbReference type="PROSITE" id="PS50853">
    <property type="entry name" value="FN3"/>
    <property type="match status" value="2"/>
</dbReference>
<dbReference type="CDD" id="cd00063">
    <property type="entry name" value="FN3"/>
    <property type="match status" value="3"/>
</dbReference>
<keyword evidence="2" id="KW-0812">Transmembrane</keyword>
<dbReference type="SMART" id="SM00409">
    <property type="entry name" value="IG"/>
    <property type="match status" value="6"/>
</dbReference>
<dbReference type="SUPFAM" id="SSF49265">
    <property type="entry name" value="Fibronectin type III"/>
    <property type="match status" value="2"/>
</dbReference>
<keyword evidence="1" id="KW-0677">Repeat</keyword>
<dbReference type="InterPro" id="IPR003961">
    <property type="entry name" value="FN3_dom"/>
</dbReference>
<keyword evidence="2" id="KW-0472">Membrane</keyword>
<dbReference type="Pfam" id="PF00041">
    <property type="entry name" value="fn3"/>
    <property type="match status" value="2"/>
</dbReference>
<dbReference type="InterPro" id="IPR003598">
    <property type="entry name" value="Ig_sub2"/>
</dbReference>
<dbReference type="Pfam" id="PF07679">
    <property type="entry name" value="I-set"/>
    <property type="match status" value="7"/>
</dbReference>
<dbReference type="InterPro" id="IPR003599">
    <property type="entry name" value="Ig_sub"/>
</dbReference>
<feature type="domain" description="Ig-like" evidence="3">
    <location>
        <begin position="322"/>
        <end position="413"/>
    </location>
</feature>
<evidence type="ECO:0000259" key="4">
    <source>
        <dbReference type="PROSITE" id="PS50853"/>
    </source>
</evidence>
<dbReference type="SUPFAM" id="SSF48726">
    <property type="entry name" value="Immunoglobulin"/>
    <property type="match status" value="7"/>
</dbReference>
<feature type="domain" description="Ig-like" evidence="3">
    <location>
        <begin position="660"/>
        <end position="750"/>
    </location>
</feature>
<sequence>MLEKARINNNKKKKPTRDASHLMILFFLLVNKFAVNHLIGMCRDDEPMKPGKNTKISQDKETVSLEILDSSPYRDTGTYRCVATNPQGSVDHTARVTVQRTGARFVEPLRDVEVKEREAALFTVRVSHEDAEVTWHKDGELIEPSDKFRILRDGPYRKLIVEDAQVRDEAEYTCVLGELETTADLVVVELPPEITSQMTDVKVAKDETATFQVELTKGDALVRWFKDVPTVEFRVRLPEKTTAPQDTDVTFTVELSRPDADVTWLKAGKPVSERDRRFETSEVGTSRTLTIRSVRREDSAEFTCVSGNVRTSTKLKVEEVSAEFTLKLRDVTVRESDTATLLVEVTREVLEVRWYRDDTEIVPTARLIVEKEGKRRRLIIRDTTLDDAATYTCALDEKKCTAKLIIEAPPRVTTEDRKLRVLRGASVIIEAPFVAFPPPRVEWAFEGQPLEPSRRIAVEPDRTALTIRNAENSDVGLYSLKLTNRCGETNVDFTLTIIDKPKAPGCPEASEIIDDAMTLSWKAPSSDGGAPILTYLIEFHDRSTLRWTLYNENFSVTECHHRVGEPPVVVEQLQDMTAGLKAYVKMECRITGQPVPTTKWLKNGKDMLATRTVTTAYEQQVASLTITETTEKSAGTYTCRATNPLGEAQTSATLKIQEPPKAEFDPKLKHVRLPASQEYAVTVRTSGYPTPEVRWLKNGQPLLSTRHTLISMRDNETAVTIRAVVPDDSAIYTVWLTNEAGSASHDFRLKVLDKPLPPEGPLTFPKIDKETITISWNPPEDDGGSEVTHYVVEKCDVRRKVWMEVTVVRSDVTTYTVQDLTEGTDYQFRVSAINEYGRGEPLVSDTVTAKSQFEKPSAPTGPFTATNVTESSLTLHWGPPESDGGSPVLEYVVERREVGKRAWTRVGATDGHTTAMDVLGLRTAEQEYEFRVCARNAVGLGPPFTAPAPITLGTQICKFPLWYTILSPTYCLHQPLCRIQISLVEIKTTKSNTSRGEALSMRVL</sequence>
<evidence type="ECO:0000256" key="1">
    <source>
        <dbReference type="ARBA" id="ARBA00022737"/>
    </source>
</evidence>